<evidence type="ECO:0000313" key="2">
    <source>
        <dbReference type="Proteomes" id="UP000008744"/>
    </source>
</evidence>
<evidence type="ECO:0000313" key="1">
    <source>
        <dbReference type="EMBL" id="EDW25307.1"/>
    </source>
</evidence>
<reference evidence="1 2" key="1">
    <citation type="journal article" date="2007" name="Nature">
        <title>Evolution of genes and genomes on the Drosophila phylogeny.</title>
        <authorList>
            <consortium name="Drosophila 12 Genomes Consortium"/>
            <person name="Clark A.G."/>
            <person name="Eisen M.B."/>
            <person name="Smith D.R."/>
            <person name="Bergman C.M."/>
            <person name="Oliver B."/>
            <person name="Markow T.A."/>
            <person name="Kaufman T.C."/>
            <person name="Kellis M."/>
            <person name="Gelbart W."/>
            <person name="Iyer V.N."/>
            <person name="Pollard D.A."/>
            <person name="Sackton T.B."/>
            <person name="Larracuente A.M."/>
            <person name="Singh N.D."/>
            <person name="Abad J.P."/>
            <person name="Abt D.N."/>
            <person name="Adryan B."/>
            <person name="Aguade M."/>
            <person name="Akashi H."/>
            <person name="Anderson W.W."/>
            <person name="Aquadro C.F."/>
            <person name="Ardell D.H."/>
            <person name="Arguello R."/>
            <person name="Artieri C.G."/>
            <person name="Barbash D.A."/>
            <person name="Barker D."/>
            <person name="Barsanti P."/>
            <person name="Batterham P."/>
            <person name="Batzoglou S."/>
            <person name="Begun D."/>
            <person name="Bhutkar A."/>
            <person name="Blanco E."/>
            <person name="Bosak S.A."/>
            <person name="Bradley R.K."/>
            <person name="Brand A.D."/>
            <person name="Brent M.R."/>
            <person name="Brooks A.N."/>
            <person name="Brown R.H."/>
            <person name="Butlin R.K."/>
            <person name="Caggese C."/>
            <person name="Calvi B.R."/>
            <person name="Bernardo de Carvalho A."/>
            <person name="Caspi A."/>
            <person name="Castrezana S."/>
            <person name="Celniker S.E."/>
            <person name="Chang J.L."/>
            <person name="Chapple C."/>
            <person name="Chatterji S."/>
            <person name="Chinwalla A."/>
            <person name="Civetta A."/>
            <person name="Clifton S.W."/>
            <person name="Comeron J.M."/>
            <person name="Costello J.C."/>
            <person name="Coyne J.A."/>
            <person name="Daub J."/>
            <person name="David R.G."/>
            <person name="Delcher A.L."/>
            <person name="Delehaunty K."/>
            <person name="Do C.B."/>
            <person name="Ebling H."/>
            <person name="Edwards K."/>
            <person name="Eickbush T."/>
            <person name="Evans J.D."/>
            <person name="Filipski A."/>
            <person name="Findeiss S."/>
            <person name="Freyhult E."/>
            <person name="Fulton L."/>
            <person name="Fulton R."/>
            <person name="Garcia A.C."/>
            <person name="Gardiner A."/>
            <person name="Garfield D.A."/>
            <person name="Garvin B.E."/>
            <person name="Gibson G."/>
            <person name="Gilbert D."/>
            <person name="Gnerre S."/>
            <person name="Godfrey J."/>
            <person name="Good R."/>
            <person name="Gotea V."/>
            <person name="Gravely B."/>
            <person name="Greenberg A.J."/>
            <person name="Griffiths-Jones S."/>
            <person name="Gross S."/>
            <person name="Guigo R."/>
            <person name="Gustafson E.A."/>
            <person name="Haerty W."/>
            <person name="Hahn M.W."/>
            <person name="Halligan D.L."/>
            <person name="Halpern A.L."/>
            <person name="Halter G.M."/>
            <person name="Han M.V."/>
            <person name="Heger A."/>
            <person name="Hillier L."/>
            <person name="Hinrichs A.S."/>
            <person name="Holmes I."/>
            <person name="Hoskins R.A."/>
            <person name="Hubisz M.J."/>
            <person name="Hultmark D."/>
            <person name="Huntley M.A."/>
            <person name="Jaffe D.B."/>
            <person name="Jagadeeshan S."/>
            <person name="Jeck W.R."/>
            <person name="Johnson J."/>
            <person name="Jones C.D."/>
            <person name="Jordan W.C."/>
            <person name="Karpen G.H."/>
            <person name="Kataoka E."/>
            <person name="Keightley P.D."/>
            <person name="Kheradpour P."/>
            <person name="Kirkness E.F."/>
            <person name="Koerich L.B."/>
            <person name="Kristiansen K."/>
            <person name="Kudrna D."/>
            <person name="Kulathinal R.J."/>
            <person name="Kumar S."/>
            <person name="Kwok R."/>
            <person name="Lander E."/>
            <person name="Langley C.H."/>
            <person name="Lapoint R."/>
            <person name="Lazzaro B.P."/>
            <person name="Lee S.J."/>
            <person name="Levesque L."/>
            <person name="Li R."/>
            <person name="Lin C.F."/>
            <person name="Lin M.F."/>
            <person name="Lindblad-Toh K."/>
            <person name="Llopart A."/>
            <person name="Long M."/>
            <person name="Low L."/>
            <person name="Lozovsky E."/>
            <person name="Lu J."/>
            <person name="Luo M."/>
            <person name="Machado C.A."/>
            <person name="Makalowski W."/>
            <person name="Marzo M."/>
            <person name="Matsuda M."/>
            <person name="Matzkin L."/>
            <person name="McAllister B."/>
            <person name="McBride C.S."/>
            <person name="McKernan B."/>
            <person name="McKernan K."/>
            <person name="Mendez-Lago M."/>
            <person name="Minx P."/>
            <person name="Mollenhauer M.U."/>
            <person name="Montooth K."/>
            <person name="Mount S.M."/>
            <person name="Mu X."/>
            <person name="Myers E."/>
            <person name="Negre B."/>
            <person name="Newfeld S."/>
            <person name="Nielsen R."/>
            <person name="Noor M.A."/>
            <person name="O'Grady P."/>
            <person name="Pachter L."/>
            <person name="Papaceit M."/>
            <person name="Parisi M.J."/>
            <person name="Parisi M."/>
            <person name="Parts L."/>
            <person name="Pedersen J.S."/>
            <person name="Pesole G."/>
            <person name="Phillippy A.M."/>
            <person name="Ponting C.P."/>
            <person name="Pop M."/>
            <person name="Porcelli D."/>
            <person name="Powell J.R."/>
            <person name="Prohaska S."/>
            <person name="Pruitt K."/>
            <person name="Puig M."/>
            <person name="Quesneville H."/>
            <person name="Ram K.R."/>
            <person name="Rand D."/>
            <person name="Rasmussen M.D."/>
            <person name="Reed L.K."/>
            <person name="Reenan R."/>
            <person name="Reily A."/>
            <person name="Remington K.A."/>
            <person name="Rieger T.T."/>
            <person name="Ritchie M.G."/>
            <person name="Robin C."/>
            <person name="Rogers Y.H."/>
            <person name="Rohde C."/>
            <person name="Rozas J."/>
            <person name="Rubenfield M.J."/>
            <person name="Ruiz A."/>
            <person name="Russo S."/>
            <person name="Salzberg S.L."/>
            <person name="Sanchez-Gracia A."/>
            <person name="Saranga D.J."/>
            <person name="Sato H."/>
            <person name="Schaeffer S.W."/>
            <person name="Schatz M.C."/>
            <person name="Schlenke T."/>
            <person name="Schwartz R."/>
            <person name="Segarra C."/>
            <person name="Singh R.S."/>
            <person name="Sirot L."/>
            <person name="Sirota M."/>
            <person name="Sisneros N.B."/>
            <person name="Smith C.D."/>
            <person name="Smith T.F."/>
            <person name="Spieth J."/>
            <person name="Stage D.E."/>
            <person name="Stark A."/>
            <person name="Stephan W."/>
            <person name="Strausberg R.L."/>
            <person name="Strempel S."/>
            <person name="Sturgill D."/>
            <person name="Sutton G."/>
            <person name="Sutton G.G."/>
            <person name="Tao W."/>
            <person name="Teichmann S."/>
            <person name="Tobari Y.N."/>
            <person name="Tomimura Y."/>
            <person name="Tsolas J.M."/>
            <person name="Valente V.L."/>
            <person name="Venter E."/>
            <person name="Venter J.C."/>
            <person name="Vicario S."/>
            <person name="Vieira F.G."/>
            <person name="Vilella A.J."/>
            <person name="Villasante A."/>
            <person name="Walenz B."/>
            <person name="Wang J."/>
            <person name="Wasserman M."/>
            <person name="Watts T."/>
            <person name="Wilson D."/>
            <person name="Wilson R.K."/>
            <person name="Wing R.A."/>
            <person name="Wolfner M.F."/>
            <person name="Wong A."/>
            <person name="Wong G.K."/>
            <person name="Wu C.I."/>
            <person name="Wu G."/>
            <person name="Yamamoto D."/>
            <person name="Yang H.P."/>
            <person name="Yang S.P."/>
            <person name="Yorke J.A."/>
            <person name="Yoshida K."/>
            <person name="Zdobnov E."/>
            <person name="Zhang P."/>
            <person name="Zhang Y."/>
            <person name="Zimin A.V."/>
            <person name="Baldwin J."/>
            <person name="Abdouelleil A."/>
            <person name="Abdulkadir J."/>
            <person name="Abebe A."/>
            <person name="Abera B."/>
            <person name="Abreu J."/>
            <person name="Acer S.C."/>
            <person name="Aftuck L."/>
            <person name="Alexander A."/>
            <person name="An P."/>
            <person name="Anderson E."/>
            <person name="Anderson S."/>
            <person name="Arachi H."/>
            <person name="Azer M."/>
            <person name="Bachantsang P."/>
            <person name="Barry A."/>
            <person name="Bayul T."/>
            <person name="Berlin A."/>
            <person name="Bessette D."/>
            <person name="Bloom T."/>
            <person name="Blye J."/>
            <person name="Boguslavskiy L."/>
            <person name="Bonnet C."/>
            <person name="Boukhgalter B."/>
            <person name="Bourzgui I."/>
            <person name="Brown A."/>
            <person name="Cahill P."/>
            <person name="Channer S."/>
            <person name="Cheshatsang Y."/>
            <person name="Chuda L."/>
            <person name="Citroen M."/>
            <person name="Collymore A."/>
            <person name="Cooke P."/>
            <person name="Costello M."/>
            <person name="D'Aco K."/>
            <person name="Daza R."/>
            <person name="De Haan G."/>
            <person name="DeGray S."/>
            <person name="DeMaso C."/>
            <person name="Dhargay N."/>
            <person name="Dooley K."/>
            <person name="Dooley E."/>
            <person name="Doricent M."/>
            <person name="Dorje P."/>
            <person name="Dorjee K."/>
            <person name="Dupes A."/>
            <person name="Elong R."/>
            <person name="Falk J."/>
            <person name="Farina A."/>
            <person name="Faro S."/>
            <person name="Ferguson D."/>
            <person name="Fisher S."/>
            <person name="Foley C.D."/>
            <person name="Franke A."/>
            <person name="Friedrich D."/>
            <person name="Gadbois L."/>
            <person name="Gearin G."/>
            <person name="Gearin C.R."/>
            <person name="Giannoukos G."/>
            <person name="Goode T."/>
            <person name="Graham J."/>
            <person name="Grandbois E."/>
            <person name="Grewal S."/>
            <person name="Gyaltsen K."/>
            <person name="Hafez N."/>
            <person name="Hagos B."/>
            <person name="Hall J."/>
            <person name="Henson C."/>
            <person name="Hollinger A."/>
            <person name="Honan T."/>
            <person name="Huard M.D."/>
            <person name="Hughes L."/>
            <person name="Hurhula B."/>
            <person name="Husby M.E."/>
            <person name="Kamat A."/>
            <person name="Kanga B."/>
            <person name="Kashin S."/>
            <person name="Khazanovich D."/>
            <person name="Kisner P."/>
            <person name="Lance K."/>
            <person name="Lara M."/>
            <person name="Lee W."/>
            <person name="Lennon N."/>
            <person name="Letendre F."/>
            <person name="LeVine R."/>
            <person name="Lipovsky A."/>
            <person name="Liu X."/>
            <person name="Liu J."/>
            <person name="Liu S."/>
            <person name="Lokyitsang T."/>
            <person name="Lokyitsang Y."/>
            <person name="Lubonja R."/>
            <person name="Lui A."/>
            <person name="MacDonald P."/>
            <person name="Magnisalis V."/>
            <person name="Maru K."/>
            <person name="Matthews C."/>
            <person name="McCusker W."/>
            <person name="McDonough S."/>
            <person name="Mehta T."/>
            <person name="Meldrim J."/>
            <person name="Meneus L."/>
            <person name="Mihai O."/>
            <person name="Mihalev A."/>
            <person name="Mihova T."/>
            <person name="Mittelman R."/>
            <person name="Mlenga V."/>
            <person name="Montmayeur A."/>
            <person name="Mulrain L."/>
            <person name="Navidi A."/>
            <person name="Naylor J."/>
            <person name="Negash T."/>
            <person name="Nguyen T."/>
            <person name="Nguyen N."/>
            <person name="Nicol R."/>
            <person name="Norbu C."/>
            <person name="Norbu N."/>
            <person name="Novod N."/>
            <person name="O'Neill B."/>
            <person name="Osman S."/>
            <person name="Markiewicz E."/>
            <person name="Oyono O.L."/>
            <person name="Patti C."/>
            <person name="Phunkhang P."/>
            <person name="Pierre F."/>
            <person name="Priest M."/>
            <person name="Raghuraman S."/>
            <person name="Rege F."/>
            <person name="Reyes R."/>
            <person name="Rise C."/>
            <person name="Rogov P."/>
            <person name="Ross K."/>
            <person name="Ryan E."/>
            <person name="Settipalli S."/>
            <person name="Shea T."/>
            <person name="Sherpa N."/>
            <person name="Shi L."/>
            <person name="Shih D."/>
            <person name="Sparrow T."/>
            <person name="Spaulding J."/>
            <person name="Stalker J."/>
            <person name="Stange-Thomann N."/>
            <person name="Stavropoulos S."/>
            <person name="Stone C."/>
            <person name="Strader C."/>
            <person name="Tesfaye S."/>
            <person name="Thomson T."/>
            <person name="Thoulutsang Y."/>
            <person name="Thoulutsang D."/>
            <person name="Topham K."/>
            <person name="Topping I."/>
            <person name="Tsamla T."/>
            <person name="Vassiliev H."/>
            <person name="Vo A."/>
            <person name="Wangchuk T."/>
            <person name="Wangdi T."/>
            <person name="Weiand M."/>
            <person name="Wilkinson J."/>
            <person name="Wilson A."/>
            <person name="Yadav S."/>
            <person name="Young G."/>
            <person name="Yu Q."/>
            <person name="Zembek L."/>
            <person name="Zhong D."/>
            <person name="Zimmer A."/>
            <person name="Zwirko Z."/>
            <person name="Jaffe D.B."/>
            <person name="Alvarez P."/>
            <person name="Brockman W."/>
            <person name="Butler J."/>
            <person name="Chin C."/>
            <person name="Gnerre S."/>
            <person name="Grabherr M."/>
            <person name="Kleber M."/>
            <person name="Mauceli E."/>
            <person name="MacCallum I."/>
        </authorList>
    </citation>
    <scope>NUCLEOTIDE SEQUENCE [LARGE SCALE GENOMIC DNA]</scope>
    <source>
        <strain evidence="2">MSH-3 / Tucson 14011-0111.49</strain>
    </source>
</reference>
<sequence>MGRYIVDAATQQSVPLTSREDEELRWNHPRRRYRRRADWSVGPQFIATGYMSRGSHFIVDPCAGAGREFAMSAGNFLLGSSSGYLLTAVYYGWENVDD</sequence>
<keyword evidence="2" id="KW-1185">Reference proteome</keyword>
<dbReference type="Proteomes" id="UP000008744">
    <property type="component" value="Unassembled WGS sequence"/>
</dbReference>
<protein>
    <submittedName>
        <fullName evidence="1">GL26501</fullName>
    </submittedName>
</protein>
<dbReference type="AlphaFoldDB" id="B4GSE8"/>
<dbReference type="HOGENOM" id="CLU_2335815_0_0_1"/>
<gene>
    <name evidence="1" type="primary">Dper\GL26501</name>
    <name evidence="1" type="ORF">Dper_GL26501</name>
</gene>
<name>B4GSE8_DROPE</name>
<proteinExistence type="predicted"/>
<accession>B4GSE8</accession>
<organism evidence="2">
    <name type="scientific">Drosophila persimilis</name>
    <name type="common">Fruit fly</name>
    <dbReference type="NCBI Taxonomy" id="7234"/>
    <lineage>
        <taxon>Eukaryota</taxon>
        <taxon>Metazoa</taxon>
        <taxon>Ecdysozoa</taxon>
        <taxon>Arthropoda</taxon>
        <taxon>Hexapoda</taxon>
        <taxon>Insecta</taxon>
        <taxon>Pterygota</taxon>
        <taxon>Neoptera</taxon>
        <taxon>Endopterygota</taxon>
        <taxon>Diptera</taxon>
        <taxon>Brachycera</taxon>
        <taxon>Muscomorpha</taxon>
        <taxon>Ephydroidea</taxon>
        <taxon>Drosophilidae</taxon>
        <taxon>Drosophila</taxon>
        <taxon>Sophophora</taxon>
    </lineage>
</organism>
<dbReference type="EMBL" id="CH479189">
    <property type="protein sequence ID" value="EDW25307.1"/>
    <property type="molecule type" value="Genomic_DNA"/>
</dbReference>